<dbReference type="Gene3D" id="3.30.200.20">
    <property type="entry name" value="Phosphorylase Kinase, domain 1"/>
    <property type="match status" value="1"/>
</dbReference>
<dbReference type="Proteomes" id="UP000494206">
    <property type="component" value="Unassembled WGS sequence"/>
</dbReference>
<dbReference type="FunFam" id="1.10.510.10:FF:000315">
    <property type="entry name" value="membrane-associated tyrosine- and threonine-specific cdc2-inhibitory kinase"/>
    <property type="match status" value="1"/>
</dbReference>
<dbReference type="GO" id="GO:0110031">
    <property type="term" value="P:negative regulation of G2/MI transition of meiotic cell cycle"/>
    <property type="evidence" value="ECO:0007669"/>
    <property type="project" value="TreeGrafter"/>
</dbReference>
<feature type="region of interest" description="Disordered" evidence="20">
    <location>
        <begin position="938"/>
        <end position="976"/>
    </location>
</feature>
<dbReference type="Gene3D" id="2.60.40.4100">
    <property type="entry name" value="Zona pellucida, ZP-C domain"/>
    <property type="match status" value="1"/>
</dbReference>
<evidence type="ECO:0000256" key="5">
    <source>
        <dbReference type="ARBA" id="ARBA00022723"/>
    </source>
</evidence>
<keyword evidence="3" id="KW-0723">Serine/threonine-protein kinase</keyword>
<comment type="catalytic activity">
    <reaction evidence="17">
        <text>L-seryl-[protein] + ATP = O-phospho-L-seryl-[protein] + ADP + H(+)</text>
        <dbReference type="Rhea" id="RHEA:17989"/>
        <dbReference type="Rhea" id="RHEA-COMP:9863"/>
        <dbReference type="Rhea" id="RHEA-COMP:11604"/>
        <dbReference type="ChEBI" id="CHEBI:15378"/>
        <dbReference type="ChEBI" id="CHEBI:29999"/>
        <dbReference type="ChEBI" id="CHEBI:30616"/>
        <dbReference type="ChEBI" id="CHEBI:83421"/>
        <dbReference type="ChEBI" id="CHEBI:456216"/>
        <dbReference type="EC" id="2.7.11.1"/>
    </reaction>
</comment>
<keyword evidence="4" id="KW-0808">Transferase</keyword>
<feature type="chain" id="PRO_5035860692" description="Membrane-associated tyrosine- and threonine-specific cdc2-inhibitory kinase wee-1.3" evidence="21">
    <location>
        <begin position="19"/>
        <end position="976"/>
    </location>
</feature>
<dbReference type="OrthoDB" id="5337378at2759"/>
<feature type="region of interest" description="Disordered" evidence="20">
    <location>
        <begin position="786"/>
        <end position="853"/>
    </location>
</feature>
<feature type="domain" description="ZP" evidence="23">
    <location>
        <begin position="27"/>
        <end position="287"/>
    </location>
</feature>
<evidence type="ECO:0000256" key="1">
    <source>
        <dbReference type="ARBA" id="ARBA00004395"/>
    </source>
</evidence>
<dbReference type="InterPro" id="IPR042235">
    <property type="entry name" value="ZP-C_dom"/>
</dbReference>
<dbReference type="InterPro" id="IPR056953">
    <property type="entry name" value="CUT_N"/>
</dbReference>
<feature type="domain" description="Protein kinase" evidence="22">
    <location>
        <begin position="426"/>
        <end position="673"/>
    </location>
</feature>
<evidence type="ECO:0000256" key="13">
    <source>
        <dbReference type="ARBA" id="ARBA00023136"/>
    </source>
</evidence>
<dbReference type="SMART" id="SM00220">
    <property type="entry name" value="S_TKc"/>
    <property type="match status" value="1"/>
</dbReference>
<dbReference type="PANTHER" id="PTHR11042">
    <property type="entry name" value="EUKARYOTIC TRANSLATION INITIATION FACTOR 2-ALPHA KINASE EIF2-ALPHA KINASE -RELATED"/>
    <property type="match status" value="1"/>
</dbReference>
<dbReference type="GO" id="GO:0007283">
    <property type="term" value="P:spermatogenesis"/>
    <property type="evidence" value="ECO:0007669"/>
    <property type="project" value="UniProtKB-KW"/>
</dbReference>
<dbReference type="Pfam" id="PF00069">
    <property type="entry name" value="Pkinase"/>
    <property type="match status" value="1"/>
</dbReference>
<evidence type="ECO:0000256" key="15">
    <source>
        <dbReference type="ARBA" id="ARBA00037982"/>
    </source>
</evidence>
<keyword evidence="12" id="KW-0333">Golgi apparatus</keyword>
<dbReference type="PROSITE" id="PS50011">
    <property type="entry name" value="PROTEIN_KINASE_DOM"/>
    <property type="match status" value="1"/>
</dbReference>
<evidence type="ECO:0000256" key="21">
    <source>
        <dbReference type="SAM" id="SignalP"/>
    </source>
</evidence>
<keyword evidence="6 19" id="KW-0547">Nucleotide-binding</keyword>
<dbReference type="InterPro" id="IPR017441">
    <property type="entry name" value="Protein_kinase_ATP_BS"/>
</dbReference>
<evidence type="ECO:0000256" key="18">
    <source>
        <dbReference type="ARBA" id="ARBA00071413"/>
    </source>
</evidence>
<evidence type="ECO:0000256" key="16">
    <source>
        <dbReference type="ARBA" id="ARBA00047899"/>
    </source>
</evidence>
<evidence type="ECO:0000313" key="25">
    <source>
        <dbReference type="Proteomes" id="UP000494206"/>
    </source>
</evidence>
<dbReference type="CDD" id="cd14050">
    <property type="entry name" value="PKc_Myt1"/>
    <property type="match status" value="1"/>
</dbReference>
<proteinExistence type="inferred from homology"/>
<evidence type="ECO:0000256" key="8">
    <source>
        <dbReference type="ARBA" id="ARBA00022840"/>
    </source>
</evidence>
<dbReference type="SMART" id="SM00241">
    <property type="entry name" value="ZP"/>
    <property type="match status" value="1"/>
</dbReference>
<comment type="similarity">
    <text evidence="15">Belongs to the protein kinase superfamily. Ser/Thr protein kinase family. GCN2 subfamily.</text>
</comment>
<dbReference type="GO" id="GO:0005634">
    <property type="term" value="C:nucleus"/>
    <property type="evidence" value="ECO:0007669"/>
    <property type="project" value="TreeGrafter"/>
</dbReference>
<protein>
    <recommendedName>
        <fullName evidence="18">Membrane-associated tyrosine- and threonine-specific cdc2-inhibitory kinase wee-1.3</fullName>
        <ecNumber evidence="2">2.7.11.1</ecNumber>
    </recommendedName>
</protein>
<comment type="subcellular location">
    <subcellularLocation>
        <location evidence="1">Golgi apparatus membrane</location>
        <topology evidence="1">Peripheral membrane protein</topology>
    </subcellularLocation>
</comment>
<organism evidence="24 25">
    <name type="scientific">Caenorhabditis bovis</name>
    <dbReference type="NCBI Taxonomy" id="2654633"/>
    <lineage>
        <taxon>Eukaryota</taxon>
        <taxon>Metazoa</taxon>
        <taxon>Ecdysozoa</taxon>
        <taxon>Nematoda</taxon>
        <taxon>Chromadorea</taxon>
        <taxon>Rhabditida</taxon>
        <taxon>Rhabditina</taxon>
        <taxon>Rhabditomorpha</taxon>
        <taxon>Rhabditoidea</taxon>
        <taxon>Rhabditidae</taxon>
        <taxon>Peloderinae</taxon>
        <taxon>Caenorhabditis</taxon>
    </lineage>
</organism>
<dbReference type="PANTHER" id="PTHR11042:SF183">
    <property type="entry name" value="MEMBRANE-ASSOCIATED TYROSINE- AND THREONINE-SPECIFIC CDC2-INHIBITORY KINASE"/>
    <property type="match status" value="1"/>
</dbReference>
<keyword evidence="11" id="KW-0896">Oogenesis</keyword>
<keyword evidence="9" id="KW-0460">Magnesium</keyword>
<dbReference type="GO" id="GO:0048477">
    <property type="term" value="P:oogenesis"/>
    <property type="evidence" value="ECO:0007669"/>
    <property type="project" value="UniProtKB-KW"/>
</dbReference>
<dbReference type="InterPro" id="IPR011009">
    <property type="entry name" value="Kinase-like_dom_sf"/>
</dbReference>
<dbReference type="AlphaFoldDB" id="A0A8S1FBH2"/>
<accession>A0A8S1FBH2</accession>
<dbReference type="PROSITE" id="PS00108">
    <property type="entry name" value="PROTEIN_KINASE_ST"/>
    <property type="match status" value="1"/>
</dbReference>
<evidence type="ECO:0000256" key="10">
    <source>
        <dbReference type="ARBA" id="ARBA00022871"/>
    </source>
</evidence>
<dbReference type="PROSITE" id="PS00107">
    <property type="entry name" value="PROTEIN_KINASE_ATP"/>
    <property type="match status" value="1"/>
</dbReference>
<evidence type="ECO:0000313" key="24">
    <source>
        <dbReference type="EMBL" id="CAB3411289.1"/>
    </source>
</evidence>
<feature type="compositionally biased region" description="Low complexity" evidence="20">
    <location>
        <begin position="794"/>
        <end position="818"/>
    </location>
</feature>
<keyword evidence="10" id="KW-0744">Spermatogenesis</keyword>
<comment type="caution">
    <text evidence="24">The sequence shown here is derived from an EMBL/GenBank/DDBJ whole genome shotgun (WGS) entry which is preliminary data.</text>
</comment>
<dbReference type="GO" id="GO:0004674">
    <property type="term" value="F:protein serine/threonine kinase activity"/>
    <property type="evidence" value="ECO:0007669"/>
    <property type="project" value="UniProtKB-KW"/>
</dbReference>
<dbReference type="EC" id="2.7.11.1" evidence="2"/>
<evidence type="ECO:0000256" key="12">
    <source>
        <dbReference type="ARBA" id="ARBA00023034"/>
    </source>
</evidence>
<keyword evidence="7" id="KW-0418">Kinase</keyword>
<evidence type="ECO:0000256" key="4">
    <source>
        <dbReference type="ARBA" id="ARBA00022679"/>
    </source>
</evidence>
<dbReference type="GO" id="GO:0005524">
    <property type="term" value="F:ATP binding"/>
    <property type="evidence" value="ECO:0007669"/>
    <property type="project" value="UniProtKB-UniRule"/>
</dbReference>
<keyword evidence="25" id="KW-1185">Reference proteome</keyword>
<dbReference type="GO" id="GO:0000139">
    <property type="term" value="C:Golgi membrane"/>
    <property type="evidence" value="ECO:0007669"/>
    <property type="project" value="UniProtKB-SubCell"/>
</dbReference>
<keyword evidence="5" id="KW-0479">Metal-binding</keyword>
<keyword evidence="8 19" id="KW-0067">ATP-binding</keyword>
<gene>
    <name evidence="24" type="ORF">CBOVIS_LOCUS12696</name>
</gene>
<dbReference type="InterPro" id="IPR000719">
    <property type="entry name" value="Prot_kinase_dom"/>
</dbReference>
<keyword evidence="13" id="KW-0472">Membrane</keyword>
<dbReference type="Pfam" id="PF25057">
    <property type="entry name" value="CUT_N"/>
    <property type="match status" value="1"/>
</dbReference>
<keyword evidence="14" id="KW-0131">Cell cycle</keyword>
<dbReference type="Gene3D" id="1.10.510.10">
    <property type="entry name" value="Transferase(Phosphotransferase) domain 1"/>
    <property type="match status" value="1"/>
</dbReference>
<dbReference type="PROSITE" id="PS51034">
    <property type="entry name" value="ZP_2"/>
    <property type="match status" value="1"/>
</dbReference>
<evidence type="ECO:0000256" key="9">
    <source>
        <dbReference type="ARBA" id="ARBA00022842"/>
    </source>
</evidence>
<evidence type="ECO:0000259" key="23">
    <source>
        <dbReference type="PROSITE" id="PS51034"/>
    </source>
</evidence>
<evidence type="ECO:0000256" key="6">
    <source>
        <dbReference type="ARBA" id="ARBA00022741"/>
    </source>
</evidence>
<dbReference type="InterPro" id="IPR001507">
    <property type="entry name" value="ZP_dom"/>
</dbReference>
<dbReference type="GO" id="GO:0046872">
    <property type="term" value="F:metal ion binding"/>
    <property type="evidence" value="ECO:0007669"/>
    <property type="project" value="UniProtKB-KW"/>
</dbReference>
<dbReference type="Pfam" id="PF25301">
    <property type="entry name" value="CUT_C"/>
    <property type="match status" value="1"/>
</dbReference>
<reference evidence="24 25" key="1">
    <citation type="submission" date="2020-04" db="EMBL/GenBank/DDBJ databases">
        <authorList>
            <person name="Laetsch R D."/>
            <person name="Stevens L."/>
            <person name="Kumar S."/>
            <person name="Blaxter L. M."/>
        </authorList>
    </citation>
    <scope>NUCLEOTIDE SEQUENCE [LARGE SCALE GENOMIC DNA]</scope>
</reference>
<evidence type="ECO:0000256" key="7">
    <source>
        <dbReference type="ARBA" id="ARBA00022777"/>
    </source>
</evidence>
<keyword evidence="11" id="KW-0221">Differentiation</keyword>
<evidence type="ECO:0000256" key="19">
    <source>
        <dbReference type="PROSITE-ProRule" id="PRU10141"/>
    </source>
</evidence>
<dbReference type="EMBL" id="CADEPM010000013">
    <property type="protein sequence ID" value="CAB3411289.1"/>
    <property type="molecule type" value="Genomic_DNA"/>
</dbReference>
<comment type="catalytic activity">
    <reaction evidence="16">
        <text>L-threonyl-[protein] + ATP = O-phospho-L-threonyl-[protein] + ADP + H(+)</text>
        <dbReference type="Rhea" id="RHEA:46608"/>
        <dbReference type="Rhea" id="RHEA-COMP:11060"/>
        <dbReference type="Rhea" id="RHEA-COMP:11605"/>
        <dbReference type="ChEBI" id="CHEBI:15378"/>
        <dbReference type="ChEBI" id="CHEBI:30013"/>
        <dbReference type="ChEBI" id="CHEBI:30616"/>
        <dbReference type="ChEBI" id="CHEBI:61977"/>
        <dbReference type="ChEBI" id="CHEBI:456216"/>
        <dbReference type="EC" id="2.7.11.1"/>
    </reaction>
</comment>
<name>A0A8S1FBH2_9PELO</name>
<dbReference type="InterPro" id="IPR057475">
    <property type="entry name" value="CUT_C"/>
</dbReference>
<evidence type="ECO:0000256" key="14">
    <source>
        <dbReference type="ARBA" id="ARBA00023306"/>
    </source>
</evidence>
<feature type="signal peptide" evidence="21">
    <location>
        <begin position="1"/>
        <end position="18"/>
    </location>
</feature>
<evidence type="ECO:0000256" key="2">
    <source>
        <dbReference type="ARBA" id="ARBA00012513"/>
    </source>
</evidence>
<keyword evidence="21" id="KW-0732">Signal</keyword>
<sequence>MKTLLVTLIPFLVRFSSSAIVGAPEVKCSSSGIKVFLDFDEPFKGALYLKGSSTKKSCKADFAENPTKNISFQFSFDECSSRRKREISPTRGLTMSSVLFVSYHGKIITFRDIAYQINCFYREENNPIIAHLNVTEPKPKILSEQPDMPICEYKVEVASGSSKDGVVTSSISGNSPVVSVGDPVVHVWSCSGESLTDVYCMKVRSCIAEDGDKEKIQVVDDNGCVVDDELISSIRYNDHHLRAVATSKAFKFADKHSIYFQCSIEFTVKSPTESCPVDNCSASRKARSLADTILIYKKQFFKQIPIPITVSSLELLVEPRDHKMVDDSDKSCDSITPSSPPTVFVTPRIPILRSSPLSTKREKLERTPQFRRPAPKVAKTAPPMKSVYTAMQCRFPRIISYNGTTMPLSSPIYNKEKKETYFEQCFKIDAIIGKGSFGEVYAVRSLEDSQRYAVKVSIQLIRQNCISKYREVENHMRLPKHPNLVEFVKAWEEGGRLYIQQELCEKSLLQHCMEHHAIPEEQIWNILIDLLNAVHHLHSNDMIHDDIKPDNIFLSSHSICKLGDFGLVINLKNPNDVKSAEEGDSKYLAPEVLNGSPSKASDIFSLGMTILEAATDLDIPSNGENWHQIRNGQIPDRFFIGISKNMRFLIEWMLSSDPTERPTTSELLRQPCVKRRLFRRNAYIAFIGLSKWLTNASFIVFTWVIALFSFLVHPPLVAFSAVCNRRSSICALTISKQPRTPIHTPEANKVFARPLSVATPFDYSDDENVDYQRRQFASIPRWSLDDAEDDEVPTSSSNSSTIDSTTVSTSSPATADSPLFESPRRRVNKGLPKGRPLQSARQLVPPAHKGDGDYDEMRQMRSEVDTEVCDPQTWQREKYERMMKMEACMDSDDNDAVISEVISPRMKIAPLSCPPLRSVRKLNVPRAPVLDFNILDGEKNKQQQQQRTASIKKSRIVRTSLRSRMMADQGSSADEI</sequence>
<dbReference type="InterPro" id="IPR008271">
    <property type="entry name" value="Ser/Thr_kinase_AS"/>
</dbReference>
<evidence type="ECO:0000256" key="20">
    <source>
        <dbReference type="SAM" id="MobiDB-lite"/>
    </source>
</evidence>
<dbReference type="GO" id="GO:0051321">
    <property type="term" value="P:meiotic cell cycle"/>
    <property type="evidence" value="ECO:0007669"/>
    <property type="project" value="TreeGrafter"/>
</dbReference>
<evidence type="ECO:0000259" key="22">
    <source>
        <dbReference type="PROSITE" id="PS50011"/>
    </source>
</evidence>
<evidence type="ECO:0000256" key="3">
    <source>
        <dbReference type="ARBA" id="ARBA00022527"/>
    </source>
</evidence>
<dbReference type="InterPro" id="IPR050339">
    <property type="entry name" value="CC_SR_Kinase"/>
</dbReference>
<dbReference type="SUPFAM" id="SSF56112">
    <property type="entry name" value="Protein kinase-like (PK-like)"/>
    <property type="match status" value="1"/>
</dbReference>
<evidence type="ECO:0000256" key="11">
    <source>
        <dbReference type="ARBA" id="ARBA00022943"/>
    </source>
</evidence>
<evidence type="ECO:0000256" key="17">
    <source>
        <dbReference type="ARBA" id="ARBA00048679"/>
    </source>
</evidence>
<feature type="binding site" evidence="19">
    <location>
        <position position="455"/>
    </location>
    <ligand>
        <name>ATP</name>
        <dbReference type="ChEBI" id="CHEBI:30616"/>
    </ligand>
</feature>